<dbReference type="InterPro" id="IPR051734">
    <property type="entry name" value="VapB_TA_antitoxins"/>
</dbReference>
<dbReference type="GO" id="GO:0003677">
    <property type="term" value="F:DNA binding"/>
    <property type="evidence" value="ECO:0007669"/>
    <property type="project" value="UniProtKB-KW"/>
</dbReference>
<dbReference type="EMBL" id="JAVMIP010000003">
    <property type="protein sequence ID" value="MDS3860187.1"/>
    <property type="molecule type" value="Genomic_DNA"/>
</dbReference>
<evidence type="ECO:0000313" key="1">
    <source>
        <dbReference type="EMBL" id="MDS3860187.1"/>
    </source>
</evidence>
<protein>
    <submittedName>
        <fullName evidence="1">AbrB/MazE/SpoVT family DNA-binding domain-containing protein</fullName>
    </submittedName>
</protein>
<sequence length="65" mass="7527">MNTAQIKTEGDHQVVILPKEIELSGTEFYIKKVGDSIILISKDHPWQLLFDSLDQFSDDFMETRD</sequence>
<dbReference type="InterPro" id="IPR037914">
    <property type="entry name" value="SpoVT-AbrB_sf"/>
</dbReference>
<keyword evidence="2" id="KW-1185">Reference proteome</keyword>
<organism evidence="1 2">
    <name type="scientific">Pseudocalidococcus azoricus BACA0444</name>
    <dbReference type="NCBI Taxonomy" id="2918990"/>
    <lineage>
        <taxon>Bacteria</taxon>
        <taxon>Bacillati</taxon>
        <taxon>Cyanobacteriota</taxon>
        <taxon>Cyanophyceae</taxon>
        <taxon>Acaryochloridales</taxon>
        <taxon>Thermosynechococcaceae</taxon>
        <taxon>Pseudocalidococcus</taxon>
        <taxon>Pseudocalidococcus azoricus</taxon>
    </lineage>
</organism>
<dbReference type="RefSeq" id="WP_322877471.1">
    <property type="nucleotide sequence ID" value="NZ_JAVMIP010000003.1"/>
</dbReference>
<name>A0AAE4JYW6_9CYAN</name>
<dbReference type="Proteomes" id="UP001268256">
    <property type="component" value="Unassembled WGS sequence"/>
</dbReference>
<accession>A0AAE4JYW6</accession>
<comment type="caution">
    <text evidence="1">The sequence shown here is derived from an EMBL/GenBank/DDBJ whole genome shotgun (WGS) entry which is preliminary data.</text>
</comment>
<gene>
    <name evidence="1" type="ORF">RIF25_05150</name>
</gene>
<proteinExistence type="predicted"/>
<keyword evidence="1" id="KW-0238">DNA-binding</keyword>
<reference evidence="2" key="1">
    <citation type="submission" date="2023-07" db="EMBL/GenBank/DDBJ databases">
        <authorList>
            <person name="Luz R."/>
            <person name="Cordeiro R."/>
            <person name="Fonseca A."/>
            <person name="Goncalves V."/>
        </authorList>
    </citation>
    <scope>NUCLEOTIDE SEQUENCE [LARGE SCALE GENOMIC DNA]</scope>
    <source>
        <strain evidence="2">BACA0444</strain>
    </source>
</reference>
<dbReference type="SUPFAM" id="SSF89447">
    <property type="entry name" value="AbrB/MazE/MraZ-like"/>
    <property type="match status" value="1"/>
</dbReference>
<evidence type="ECO:0000313" key="2">
    <source>
        <dbReference type="Proteomes" id="UP001268256"/>
    </source>
</evidence>
<dbReference type="AlphaFoldDB" id="A0AAE4JYW6"/>
<dbReference type="PANTHER" id="PTHR37550">
    <property type="entry name" value="ANTITOXIN VAPB1"/>
    <property type="match status" value="1"/>
</dbReference>
<dbReference type="PANTHER" id="PTHR37550:SF3">
    <property type="entry name" value="ANTITOXIN VAPB1"/>
    <property type="match status" value="1"/>
</dbReference>